<proteinExistence type="predicted"/>
<gene>
    <name evidence="2" type="ORF">GSTENG00029707001</name>
</gene>
<feature type="non-terminal residue" evidence="2">
    <location>
        <position position="25"/>
    </location>
</feature>
<accession>Q4RSG6</accession>
<organism evidence="2">
    <name type="scientific">Tetraodon nigroviridis</name>
    <name type="common">Spotted green pufferfish</name>
    <name type="synonym">Chelonodon nigroviridis</name>
    <dbReference type="NCBI Taxonomy" id="99883"/>
    <lineage>
        <taxon>Eukaryota</taxon>
        <taxon>Metazoa</taxon>
        <taxon>Chordata</taxon>
        <taxon>Craniata</taxon>
        <taxon>Vertebrata</taxon>
        <taxon>Euteleostomi</taxon>
        <taxon>Actinopterygii</taxon>
        <taxon>Neopterygii</taxon>
        <taxon>Teleostei</taxon>
        <taxon>Neoteleostei</taxon>
        <taxon>Acanthomorphata</taxon>
        <taxon>Eupercaria</taxon>
        <taxon>Tetraodontiformes</taxon>
        <taxon>Tetradontoidea</taxon>
        <taxon>Tetraodontidae</taxon>
        <taxon>Tetraodon</taxon>
    </lineage>
</organism>
<protein>
    <submittedName>
        <fullName evidence="2">Chromosome 13 SCAF15000, whole genome shotgun sequence</fullName>
    </submittedName>
</protein>
<dbReference type="AlphaFoldDB" id="Q4RSG6"/>
<feature type="non-terminal residue" evidence="2">
    <location>
        <position position="1"/>
    </location>
</feature>
<reference evidence="2" key="1">
    <citation type="journal article" date="2004" name="Nature">
        <title>Genome duplication in the teleost fish Tetraodon nigroviridis reveals the early vertebrate proto-karyotype.</title>
        <authorList>
            <person name="Jaillon O."/>
            <person name="Aury J.-M."/>
            <person name="Brunet F."/>
            <person name="Petit J.-L."/>
            <person name="Stange-Thomann N."/>
            <person name="Mauceli E."/>
            <person name="Bouneau L."/>
            <person name="Fischer C."/>
            <person name="Ozouf-Costaz C."/>
            <person name="Bernot A."/>
            <person name="Nicaud S."/>
            <person name="Jaffe D."/>
            <person name="Fisher S."/>
            <person name="Lutfalla G."/>
            <person name="Dossat C."/>
            <person name="Segurens B."/>
            <person name="Dasilva C."/>
            <person name="Salanoubat M."/>
            <person name="Levy M."/>
            <person name="Boudet N."/>
            <person name="Castellano S."/>
            <person name="Anthouard V."/>
            <person name="Jubin C."/>
            <person name="Castelli V."/>
            <person name="Katinka M."/>
            <person name="Vacherie B."/>
            <person name="Biemont C."/>
            <person name="Skalli Z."/>
            <person name="Cattolico L."/>
            <person name="Poulain J."/>
            <person name="De Berardinis V."/>
            <person name="Cruaud C."/>
            <person name="Duprat S."/>
            <person name="Brottier P."/>
            <person name="Coutanceau J.-P."/>
            <person name="Gouzy J."/>
            <person name="Parra G."/>
            <person name="Lardier G."/>
            <person name="Chapple C."/>
            <person name="McKernan K.J."/>
            <person name="McEwan P."/>
            <person name="Bosak S."/>
            <person name="Kellis M."/>
            <person name="Volff J.-N."/>
            <person name="Guigo R."/>
            <person name="Zody M.C."/>
            <person name="Mesirov J."/>
            <person name="Lindblad-Toh K."/>
            <person name="Birren B."/>
            <person name="Nusbaum C."/>
            <person name="Kahn D."/>
            <person name="Robinson-Rechavi M."/>
            <person name="Laudet V."/>
            <person name="Schachter V."/>
            <person name="Quetier F."/>
            <person name="Saurin W."/>
            <person name="Scarpelli C."/>
            <person name="Wincker P."/>
            <person name="Lander E.S."/>
            <person name="Weissenbach J."/>
            <person name="Roest Crollius H."/>
        </authorList>
    </citation>
    <scope>NUCLEOTIDE SEQUENCE [LARGE SCALE GENOMIC DNA]</scope>
</reference>
<dbReference type="KEGG" id="tng:GSTEN00029707G001"/>
<evidence type="ECO:0000256" key="1">
    <source>
        <dbReference type="SAM" id="MobiDB-lite"/>
    </source>
</evidence>
<name>Q4RSG6_TETNG</name>
<dbReference type="EMBL" id="CAAE01015000">
    <property type="protein sequence ID" value="CAG08666.1"/>
    <property type="molecule type" value="Genomic_DNA"/>
</dbReference>
<evidence type="ECO:0000313" key="2">
    <source>
        <dbReference type="EMBL" id="CAG08666.1"/>
    </source>
</evidence>
<reference evidence="2" key="2">
    <citation type="submission" date="2004-02" db="EMBL/GenBank/DDBJ databases">
        <authorList>
            <consortium name="Genoscope"/>
            <consortium name="Whitehead Institute Centre for Genome Research"/>
        </authorList>
    </citation>
    <scope>NUCLEOTIDE SEQUENCE</scope>
</reference>
<feature type="region of interest" description="Disordered" evidence="1">
    <location>
        <begin position="1"/>
        <end position="25"/>
    </location>
</feature>
<sequence length="25" mass="2692">SRVVSEDGYSELEEGSFPLRSSCAS</sequence>